<dbReference type="RefSeq" id="WP_167965488.1">
    <property type="nucleotide sequence ID" value="NZ_CP050831.1"/>
</dbReference>
<protein>
    <submittedName>
        <fullName evidence="2">PorT family protein</fullName>
    </submittedName>
</protein>
<sequence>MKKSVLFVLFALISVAGFSQITGWNAKVGMNVSNWTTDDMNAKVGFRVGVGTEYAFNDMWSLQPSLFFSTKGTKADNGDFMGASAKVTVNQMYLELPVMAAARFSVADNTNLVISAGPYFAYGVGGKTKATVKMQGDEAKVKFNTFGDIDKVTLEYNGQSADVSIKDLEDETGEDLSGAKGLDRFDFGLGVGVALEYNKFIVGLDGQFGLTKLQTGGGKNMNFAISVGYKFW</sequence>
<feature type="domain" description="Outer membrane protein beta-barrel" evidence="1">
    <location>
        <begin position="23"/>
        <end position="213"/>
    </location>
</feature>
<name>A0A6H0KT47_9BACE</name>
<proteinExistence type="predicted"/>
<evidence type="ECO:0000313" key="3">
    <source>
        <dbReference type="Proteomes" id="UP000501780"/>
    </source>
</evidence>
<evidence type="ECO:0000313" key="2">
    <source>
        <dbReference type="EMBL" id="QIU96221.1"/>
    </source>
</evidence>
<keyword evidence="3" id="KW-1185">Reference proteome</keyword>
<dbReference type="InterPro" id="IPR025665">
    <property type="entry name" value="Beta-barrel_OMP_2"/>
</dbReference>
<gene>
    <name evidence="2" type="ORF">BacF7301_19640</name>
</gene>
<dbReference type="KEGG" id="bfc:BacF7301_19640"/>
<dbReference type="AlphaFoldDB" id="A0A6H0KT47"/>
<organism evidence="2 3">
    <name type="scientific">Bacteroides faecium</name>
    <dbReference type="NCBI Taxonomy" id="2715212"/>
    <lineage>
        <taxon>Bacteria</taxon>
        <taxon>Pseudomonadati</taxon>
        <taxon>Bacteroidota</taxon>
        <taxon>Bacteroidia</taxon>
        <taxon>Bacteroidales</taxon>
        <taxon>Bacteroidaceae</taxon>
        <taxon>Bacteroides</taxon>
    </lineage>
</organism>
<dbReference type="EMBL" id="CP050831">
    <property type="protein sequence ID" value="QIU96221.1"/>
    <property type="molecule type" value="Genomic_DNA"/>
</dbReference>
<accession>A0A6H0KT47</accession>
<dbReference type="Pfam" id="PF13568">
    <property type="entry name" value="OMP_b-brl_2"/>
    <property type="match status" value="1"/>
</dbReference>
<reference evidence="2 3" key="1">
    <citation type="submission" date="2020-03" db="EMBL/GenBank/DDBJ databases">
        <title>Genomic analysis of Bacteroides faecium CBA7301.</title>
        <authorList>
            <person name="Kim J."/>
            <person name="Roh S.W."/>
        </authorList>
    </citation>
    <scope>NUCLEOTIDE SEQUENCE [LARGE SCALE GENOMIC DNA]</scope>
    <source>
        <strain evidence="2 3">CBA7301</strain>
    </source>
</reference>
<dbReference type="Proteomes" id="UP000501780">
    <property type="component" value="Chromosome"/>
</dbReference>
<evidence type="ECO:0000259" key="1">
    <source>
        <dbReference type="Pfam" id="PF13568"/>
    </source>
</evidence>